<dbReference type="Pfam" id="PF13360">
    <property type="entry name" value="PQQ_2"/>
    <property type="match status" value="1"/>
</dbReference>
<dbReference type="InterPro" id="IPR011047">
    <property type="entry name" value="Quinoprotein_ADH-like_sf"/>
</dbReference>
<accession>A0ABV9VKQ3</accession>
<dbReference type="Gene3D" id="2.130.10.10">
    <property type="entry name" value="YVTN repeat-like/Quinoprotein amine dehydrogenase"/>
    <property type="match status" value="2"/>
</dbReference>
<dbReference type="EMBL" id="JBHSIU010000004">
    <property type="protein sequence ID" value="MFC4996542.1"/>
    <property type="molecule type" value="Genomic_DNA"/>
</dbReference>
<feature type="domain" description="Pyrrolo-quinoline quinone repeat" evidence="3">
    <location>
        <begin position="69"/>
        <end position="206"/>
    </location>
</feature>
<evidence type="ECO:0000256" key="1">
    <source>
        <dbReference type="SAM" id="MobiDB-lite"/>
    </source>
</evidence>
<evidence type="ECO:0000256" key="2">
    <source>
        <dbReference type="SAM" id="Phobius"/>
    </source>
</evidence>
<evidence type="ECO:0000259" key="3">
    <source>
        <dbReference type="Pfam" id="PF13360"/>
    </source>
</evidence>
<keyword evidence="2" id="KW-1133">Transmembrane helix</keyword>
<keyword evidence="5" id="KW-1185">Reference proteome</keyword>
<gene>
    <name evidence="4" type="ORF">ACFPIJ_01730</name>
</gene>
<dbReference type="Proteomes" id="UP001595912">
    <property type="component" value="Unassembled WGS sequence"/>
</dbReference>
<evidence type="ECO:0000313" key="5">
    <source>
        <dbReference type="Proteomes" id="UP001595912"/>
    </source>
</evidence>
<dbReference type="SUPFAM" id="SSF50998">
    <property type="entry name" value="Quinoprotein alcohol dehydrogenase-like"/>
    <property type="match status" value="1"/>
</dbReference>
<sequence length="466" mass="49740">MTDSVIELDLSTPWEPPEPPAPQRRLQARWVAAAVVLAVTLGVLVAAGPRPDGGRLYSVQVQVLQAQVSNGRLIVARYQPTAPGPMIEARRASDGSLLWEHSAGLQLQMAVAGPDVVLLLSESNMGDGVSNGLVVLDAATGKELWSRPRIGIQGTNAEVVVVEEVRSTTQTIIMDVPDQEPGVNYARTKPERRFFGLAARTGAVVWDVTIPAGHDVDLGWASPYESRLVGFDELGPTGQLTRRDARTGAVTETHQLDVSGTSAMLGSGWLDSSGPANNRLVVYPGGERGADVYDLATGRKLFRWAGDNGGGSLFRCTDRFFCAGDDTGLTAVDSTTGKPRWHLDGPVVVAGFAGERLLIGTFSQASSQMAALRPTLTGIVDSRTGTVVKKLADWRVLNTDGSRPLVWRPVDERTAILGELDPATGTVAVFATAENWFGDPMCSVDGRFLACLVGGELSVWRLPNPH</sequence>
<name>A0ABV9VKQ3_9ACTN</name>
<comment type="caution">
    <text evidence="4">The sequence shown here is derived from an EMBL/GenBank/DDBJ whole genome shotgun (WGS) entry which is preliminary data.</text>
</comment>
<dbReference type="RefSeq" id="WP_380112767.1">
    <property type="nucleotide sequence ID" value="NZ_JBHSIU010000004.1"/>
</dbReference>
<evidence type="ECO:0000313" key="4">
    <source>
        <dbReference type="EMBL" id="MFC4996542.1"/>
    </source>
</evidence>
<reference evidence="5" key="1">
    <citation type="journal article" date="2019" name="Int. J. Syst. Evol. Microbiol.">
        <title>The Global Catalogue of Microorganisms (GCM) 10K type strain sequencing project: providing services to taxonomists for standard genome sequencing and annotation.</title>
        <authorList>
            <consortium name="The Broad Institute Genomics Platform"/>
            <consortium name="The Broad Institute Genome Sequencing Center for Infectious Disease"/>
            <person name="Wu L."/>
            <person name="Ma J."/>
        </authorList>
    </citation>
    <scope>NUCLEOTIDE SEQUENCE [LARGE SCALE GENOMIC DNA]</scope>
    <source>
        <strain evidence="5">CGMCC 4.7152</strain>
    </source>
</reference>
<protein>
    <submittedName>
        <fullName evidence="4">PQQ-binding-like beta-propeller repeat protein</fullName>
    </submittedName>
</protein>
<keyword evidence="2" id="KW-0472">Membrane</keyword>
<dbReference type="InterPro" id="IPR015943">
    <property type="entry name" value="WD40/YVTN_repeat-like_dom_sf"/>
</dbReference>
<feature type="transmembrane region" description="Helical" evidence="2">
    <location>
        <begin position="30"/>
        <end position="48"/>
    </location>
</feature>
<proteinExistence type="predicted"/>
<dbReference type="InterPro" id="IPR002372">
    <property type="entry name" value="PQQ_rpt_dom"/>
</dbReference>
<feature type="region of interest" description="Disordered" evidence="1">
    <location>
        <begin position="1"/>
        <end position="22"/>
    </location>
</feature>
<organism evidence="4 5">
    <name type="scientific">Dactylosporangium cerinum</name>
    <dbReference type="NCBI Taxonomy" id="1434730"/>
    <lineage>
        <taxon>Bacteria</taxon>
        <taxon>Bacillati</taxon>
        <taxon>Actinomycetota</taxon>
        <taxon>Actinomycetes</taxon>
        <taxon>Micromonosporales</taxon>
        <taxon>Micromonosporaceae</taxon>
        <taxon>Dactylosporangium</taxon>
    </lineage>
</organism>
<keyword evidence="2" id="KW-0812">Transmembrane</keyword>